<gene>
    <name evidence="1" type="ORF">AVEN_78414_1</name>
</gene>
<evidence type="ECO:0000313" key="1">
    <source>
        <dbReference type="EMBL" id="GBO22757.1"/>
    </source>
</evidence>
<sequence length="20" mass="2072">MASVSFADSSLCRTARTVVA</sequence>
<protein>
    <submittedName>
        <fullName evidence="1">Uncharacterized protein</fullName>
    </submittedName>
</protein>
<name>A0A4Y2VG94_ARAVE</name>
<dbReference type="Proteomes" id="UP000499080">
    <property type="component" value="Unassembled WGS sequence"/>
</dbReference>
<reference evidence="1 2" key="1">
    <citation type="journal article" date="2019" name="Sci. Rep.">
        <title>Orb-weaving spider Araneus ventricosus genome elucidates the spidroin gene catalogue.</title>
        <authorList>
            <person name="Kono N."/>
            <person name="Nakamura H."/>
            <person name="Ohtoshi R."/>
            <person name="Moran D.A.P."/>
            <person name="Shinohara A."/>
            <person name="Yoshida Y."/>
            <person name="Fujiwara M."/>
            <person name="Mori M."/>
            <person name="Tomita M."/>
            <person name="Arakawa K."/>
        </authorList>
    </citation>
    <scope>NUCLEOTIDE SEQUENCE [LARGE SCALE GENOMIC DNA]</scope>
</reference>
<comment type="caution">
    <text evidence="1">The sequence shown here is derived from an EMBL/GenBank/DDBJ whole genome shotgun (WGS) entry which is preliminary data.</text>
</comment>
<dbReference type="AlphaFoldDB" id="A0A4Y2VG94"/>
<evidence type="ECO:0000313" key="2">
    <source>
        <dbReference type="Proteomes" id="UP000499080"/>
    </source>
</evidence>
<feature type="non-terminal residue" evidence="1">
    <location>
        <position position="20"/>
    </location>
</feature>
<keyword evidence="2" id="KW-1185">Reference proteome</keyword>
<organism evidence="1 2">
    <name type="scientific">Araneus ventricosus</name>
    <name type="common">Orbweaver spider</name>
    <name type="synonym">Epeira ventricosa</name>
    <dbReference type="NCBI Taxonomy" id="182803"/>
    <lineage>
        <taxon>Eukaryota</taxon>
        <taxon>Metazoa</taxon>
        <taxon>Ecdysozoa</taxon>
        <taxon>Arthropoda</taxon>
        <taxon>Chelicerata</taxon>
        <taxon>Arachnida</taxon>
        <taxon>Araneae</taxon>
        <taxon>Araneomorphae</taxon>
        <taxon>Entelegynae</taxon>
        <taxon>Araneoidea</taxon>
        <taxon>Araneidae</taxon>
        <taxon>Araneus</taxon>
    </lineage>
</organism>
<accession>A0A4Y2VG94</accession>
<dbReference type="EMBL" id="BGPR01045812">
    <property type="protein sequence ID" value="GBO22757.1"/>
    <property type="molecule type" value="Genomic_DNA"/>
</dbReference>
<proteinExistence type="predicted"/>